<protein>
    <submittedName>
        <fullName evidence="5">Flagellar basal body rod protein</fullName>
    </submittedName>
</protein>
<evidence type="ECO:0000313" key="5">
    <source>
        <dbReference type="EMBL" id="NML73729.1"/>
    </source>
</evidence>
<accession>A0A7Y0AUK5</accession>
<dbReference type="GO" id="GO:0071978">
    <property type="term" value="P:bacterial-type flagellum-dependent swarming motility"/>
    <property type="evidence" value="ECO:0007669"/>
    <property type="project" value="TreeGrafter"/>
</dbReference>
<dbReference type="EMBL" id="JABBGK010000001">
    <property type="protein sequence ID" value="NML73729.1"/>
    <property type="molecule type" value="Genomic_DNA"/>
</dbReference>
<organism evidence="5 6">
    <name type="scientific">Rhizobium terricola</name>
    <dbReference type="NCBI Taxonomy" id="2728849"/>
    <lineage>
        <taxon>Bacteria</taxon>
        <taxon>Pseudomonadati</taxon>
        <taxon>Pseudomonadota</taxon>
        <taxon>Alphaproteobacteria</taxon>
        <taxon>Hyphomicrobiales</taxon>
        <taxon>Rhizobiaceae</taxon>
        <taxon>Rhizobium/Agrobacterium group</taxon>
        <taxon>Rhizobium</taxon>
    </lineage>
</organism>
<comment type="caution">
    <text evidence="5">The sequence shown here is derived from an EMBL/GenBank/DDBJ whole genome shotgun (WGS) entry which is preliminary data.</text>
</comment>
<dbReference type="GO" id="GO:0009425">
    <property type="term" value="C:bacterial-type flagellum basal body"/>
    <property type="evidence" value="ECO:0007669"/>
    <property type="project" value="UniProtKB-SubCell"/>
</dbReference>
<keyword evidence="5" id="KW-0966">Cell projection</keyword>
<comment type="subcellular location">
    <subcellularLocation>
        <location evidence="1">Bacterial flagellum basal body</location>
    </subcellularLocation>
</comment>
<name>A0A7Y0AUK5_9HYPH</name>
<dbReference type="Proteomes" id="UP000541470">
    <property type="component" value="Unassembled WGS sequence"/>
</dbReference>
<keyword evidence="5" id="KW-0282">Flagellum</keyword>
<dbReference type="InterPro" id="IPR001444">
    <property type="entry name" value="Flag_bb_rod_N"/>
</dbReference>
<keyword evidence="5" id="KW-0969">Cilium</keyword>
<dbReference type="PANTHER" id="PTHR30435">
    <property type="entry name" value="FLAGELLAR PROTEIN"/>
    <property type="match status" value="1"/>
</dbReference>
<dbReference type="RefSeq" id="WP_169588281.1">
    <property type="nucleotide sequence ID" value="NZ_JABBGK010000001.1"/>
</dbReference>
<evidence type="ECO:0000313" key="6">
    <source>
        <dbReference type="Proteomes" id="UP000541470"/>
    </source>
</evidence>
<proteinExistence type="inferred from homology"/>
<evidence type="ECO:0000259" key="4">
    <source>
        <dbReference type="Pfam" id="PF00460"/>
    </source>
</evidence>
<dbReference type="AlphaFoldDB" id="A0A7Y0AUK5"/>
<dbReference type="Pfam" id="PF00460">
    <property type="entry name" value="Flg_bb_rod"/>
    <property type="match status" value="1"/>
</dbReference>
<dbReference type="PANTHER" id="PTHR30435:SF19">
    <property type="entry name" value="FLAGELLAR BASAL-BODY ROD PROTEIN FLGG"/>
    <property type="match status" value="1"/>
</dbReference>
<reference evidence="5 6" key="1">
    <citation type="submission" date="2020-04" db="EMBL/GenBank/DDBJ databases">
        <title>Rhizobium sp. S-51 isolated from soil.</title>
        <authorList>
            <person name="Dahal R.H."/>
        </authorList>
    </citation>
    <scope>NUCLEOTIDE SEQUENCE [LARGE SCALE GENOMIC DNA]</scope>
    <source>
        <strain evidence="5 6">S-51</strain>
    </source>
</reference>
<gene>
    <name evidence="5" type="ORF">HHL25_06260</name>
</gene>
<comment type="similarity">
    <text evidence="2">Belongs to the flagella basal body rod proteins family.</text>
</comment>
<evidence type="ECO:0000256" key="2">
    <source>
        <dbReference type="ARBA" id="ARBA00009677"/>
    </source>
</evidence>
<evidence type="ECO:0000256" key="1">
    <source>
        <dbReference type="ARBA" id="ARBA00004117"/>
    </source>
</evidence>
<feature type="domain" description="Flagellar basal body rod protein N-terminal" evidence="4">
    <location>
        <begin position="9"/>
        <end position="34"/>
    </location>
</feature>
<keyword evidence="6" id="KW-1185">Reference proteome</keyword>
<evidence type="ECO:0000256" key="3">
    <source>
        <dbReference type="ARBA" id="ARBA00023143"/>
    </source>
</evidence>
<sequence>MGISAIMGVAASGMQAQTTRLSAAASNVANALTPAYDRRVTSFSTTESGGVFASVRPSGEATPDGGSNVDLASEIMDATSAEVGFKANAAVWETGAEIWDVLMSIKRD</sequence>
<keyword evidence="3" id="KW-0975">Bacterial flagellum</keyword>